<dbReference type="KEGG" id="sgj:IAG43_20235"/>
<proteinExistence type="predicted"/>
<accession>A0A7H0HWU6</accession>
<evidence type="ECO:0000256" key="1">
    <source>
        <dbReference type="SAM" id="MobiDB-lite"/>
    </source>
</evidence>
<name>A0A7H0HWU6_9ACTN</name>
<dbReference type="EMBL" id="CP060825">
    <property type="protein sequence ID" value="QNP65012.1"/>
    <property type="molecule type" value="Genomic_DNA"/>
</dbReference>
<dbReference type="AlphaFoldDB" id="A0A7H0HWU6"/>
<organism evidence="2 3">
    <name type="scientific">Streptomyces genisteinicus</name>
    <dbReference type="NCBI Taxonomy" id="2768068"/>
    <lineage>
        <taxon>Bacteria</taxon>
        <taxon>Bacillati</taxon>
        <taxon>Actinomycetota</taxon>
        <taxon>Actinomycetes</taxon>
        <taxon>Kitasatosporales</taxon>
        <taxon>Streptomycetaceae</taxon>
        <taxon>Streptomyces</taxon>
    </lineage>
</organism>
<dbReference type="RefSeq" id="WP_187742109.1">
    <property type="nucleotide sequence ID" value="NZ_CP060825.1"/>
</dbReference>
<feature type="region of interest" description="Disordered" evidence="1">
    <location>
        <begin position="1"/>
        <end position="96"/>
    </location>
</feature>
<evidence type="ECO:0000313" key="3">
    <source>
        <dbReference type="Proteomes" id="UP000516230"/>
    </source>
</evidence>
<dbReference type="Proteomes" id="UP000516230">
    <property type="component" value="Chromosome"/>
</dbReference>
<gene>
    <name evidence="2" type="ORF">IAG43_20235</name>
</gene>
<keyword evidence="3" id="KW-1185">Reference proteome</keyword>
<evidence type="ECO:0000313" key="2">
    <source>
        <dbReference type="EMBL" id="QNP65012.1"/>
    </source>
</evidence>
<protein>
    <submittedName>
        <fullName evidence="2">Uncharacterized protein</fullName>
    </submittedName>
</protein>
<feature type="compositionally biased region" description="Pro residues" evidence="1">
    <location>
        <begin position="18"/>
        <end position="38"/>
    </location>
</feature>
<sequence>MATTTAPARWQRVQTSPDPAPSPSPAPAPPPVRAPGPSPIYDQLAREWAAAGRTMPGRPDSEWRRLTLYPAPSDDPLGVTGAAPPRRGWLYDRHPA</sequence>
<reference evidence="2 3" key="1">
    <citation type="submission" date="2020-08" db="EMBL/GenBank/DDBJ databases">
        <title>A novel species.</title>
        <authorList>
            <person name="Gao J."/>
        </authorList>
    </citation>
    <scope>NUCLEOTIDE SEQUENCE [LARGE SCALE GENOMIC DNA]</scope>
    <source>
        <strain evidence="2 3">CRPJ-33</strain>
    </source>
</reference>